<organism evidence="2">
    <name type="scientific">freshwater metagenome</name>
    <dbReference type="NCBI Taxonomy" id="449393"/>
    <lineage>
        <taxon>unclassified sequences</taxon>
        <taxon>metagenomes</taxon>
        <taxon>ecological metagenomes</taxon>
    </lineage>
</organism>
<keyword evidence="1" id="KW-0472">Membrane</keyword>
<dbReference type="AlphaFoldDB" id="A0A6J6C6Q1"/>
<dbReference type="EMBL" id="CAEZSV010000018">
    <property type="protein sequence ID" value="CAB4547030.1"/>
    <property type="molecule type" value="Genomic_DNA"/>
</dbReference>
<gene>
    <name evidence="2" type="ORF">UFOPK1506_00185</name>
</gene>
<proteinExistence type="predicted"/>
<sequence length="198" mass="20932">MGRRKFDGIVSAVGAGLTVFLLAAAALLNWGYSFANQSVTDQLSAQKISFPAADSESLKALPEDDRKAIEPFAGLQLTTGEQAEAYAMHYIGSHVKNVAGGKTYSEISGEALAKSAEAKANPSDTALAAEAATLMGQRQTLFMGETLKGLLLNAFAFWQVGQIAMYAAIACLAGGILMLILTLMGYAHLRRTPREATI</sequence>
<evidence type="ECO:0000256" key="1">
    <source>
        <dbReference type="SAM" id="Phobius"/>
    </source>
</evidence>
<reference evidence="2" key="1">
    <citation type="submission" date="2020-05" db="EMBL/GenBank/DDBJ databases">
        <authorList>
            <person name="Chiriac C."/>
            <person name="Salcher M."/>
            <person name="Ghai R."/>
            <person name="Kavagutti S V."/>
        </authorList>
    </citation>
    <scope>NUCLEOTIDE SEQUENCE</scope>
</reference>
<keyword evidence="1" id="KW-1133">Transmembrane helix</keyword>
<protein>
    <submittedName>
        <fullName evidence="2">Unannotated protein</fullName>
    </submittedName>
</protein>
<name>A0A6J6C6Q1_9ZZZZ</name>
<accession>A0A6J6C6Q1</accession>
<evidence type="ECO:0000313" key="2">
    <source>
        <dbReference type="EMBL" id="CAB4547030.1"/>
    </source>
</evidence>
<keyword evidence="1" id="KW-0812">Transmembrane</keyword>
<feature type="transmembrane region" description="Helical" evidence="1">
    <location>
        <begin position="163"/>
        <end position="186"/>
    </location>
</feature>